<feature type="region of interest" description="Disordered" evidence="1">
    <location>
        <begin position="31"/>
        <end position="72"/>
    </location>
</feature>
<gene>
    <name evidence="2" type="ORF">BP6252_10752</name>
</gene>
<name>A0A3D8QTT4_9HELO</name>
<evidence type="ECO:0000313" key="3">
    <source>
        <dbReference type="Proteomes" id="UP000256645"/>
    </source>
</evidence>
<feature type="compositionally biased region" description="Basic residues" evidence="1">
    <location>
        <begin position="31"/>
        <end position="42"/>
    </location>
</feature>
<sequence>MPQLFAFVPTDGSARIRSPDRQLIRHHCMRRRNKQPGSRRSKREAAREASGYPGNLKKQDQHSIDGPQPNFTENRVVAHSTLSAQERSQAANQQGVVPPPPPSDWALFQFPDELDIFSQKLMHQYFIRNPIRDPLYPFKHFGILIDLDQDPLWCFRLLSSEPLCFRAILLLTSASNDLMLRRPLSNTTYRHLRRTLPILNSRLTKSDAHEHDIILYVVSILASIAILFGDYNAAKVHSAGLSEILRLRGGVGGVNSNPLMQLSIDRLNFSSLLITKLWTPIYNGGVWERPIFPTRILEFYHSQNMVCIDGLVDSDLATVFHNLQYTTILINTHYHNQTPIDGSLLRHCLGFVHSNLIELESKLEHELSECILWGMMAFLAATFRFPDVHQQPYNKILADKLQHSYNSAKASGADLPMTIDIWLNLVCLIASDNICDPYRCAGWKGTATGGLSWNETRRYLKEVMWIDAFHDELGRKAFSE</sequence>
<dbReference type="EMBL" id="PDLM01000012">
    <property type="protein sequence ID" value="RDW65101.1"/>
    <property type="molecule type" value="Genomic_DNA"/>
</dbReference>
<protein>
    <recommendedName>
        <fullName evidence="4">Transcription factor domain-containing protein</fullName>
    </recommendedName>
</protein>
<reference evidence="2 3" key="1">
    <citation type="journal article" date="2018" name="IMA Fungus">
        <title>IMA Genome-F 9: Draft genome sequence of Annulohypoxylon stygium, Aspergillus mulundensis, Berkeleyomyces basicola (syn. Thielaviopsis basicola), Ceratocystis smalleyi, two Cercospora beticola strains, Coleophoma cylindrospora, Fusarium fracticaudum, Phialophora cf. hyalina, and Morchella septimelata.</title>
        <authorList>
            <person name="Wingfield B.D."/>
            <person name="Bills G.F."/>
            <person name="Dong Y."/>
            <person name="Huang W."/>
            <person name="Nel W.J."/>
            <person name="Swalarsk-Parry B.S."/>
            <person name="Vaghefi N."/>
            <person name="Wilken P.M."/>
            <person name="An Z."/>
            <person name="de Beer Z.W."/>
            <person name="De Vos L."/>
            <person name="Chen L."/>
            <person name="Duong T.A."/>
            <person name="Gao Y."/>
            <person name="Hammerbacher A."/>
            <person name="Kikkert J.R."/>
            <person name="Li Y."/>
            <person name="Li H."/>
            <person name="Li K."/>
            <person name="Li Q."/>
            <person name="Liu X."/>
            <person name="Ma X."/>
            <person name="Naidoo K."/>
            <person name="Pethybridge S.J."/>
            <person name="Sun J."/>
            <person name="Steenkamp E.T."/>
            <person name="van der Nest M.A."/>
            <person name="van Wyk S."/>
            <person name="Wingfield M.J."/>
            <person name="Xiong C."/>
            <person name="Yue Q."/>
            <person name="Zhang X."/>
        </authorList>
    </citation>
    <scope>NUCLEOTIDE SEQUENCE [LARGE SCALE GENOMIC DNA]</scope>
    <source>
        <strain evidence="2 3">BP6252</strain>
    </source>
</reference>
<organism evidence="2 3">
    <name type="scientific">Coleophoma cylindrospora</name>
    <dbReference type="NCBI Taxonomy" id="1849047"/>
    <lineage>
        <taxon>Eukaryota</taxon>
        <taxon>Fungi</taxon>
        <taxon>Dikarya</taxon>
        <taxon>Ascomycota</taxon>
        <taxon>Pezizomycotina</taxon>
        <taxon>Leotiomycetes</taxon>
        <taxon>Helotiales</taxon>
        <taxon>Dermateaceae</taxon>
        <taxon>Coleophoma</taxon>
    </lineage>
</organism>
<keyword evidence="3" id="KW-1185">Reference proteome</keyword>
<dbReference type="PANTHER" id="PTHR37540">
    <property type="entry name" value="TRANSCRIPTION FACTOR (ACR-2), PUTATIVE-RELATED-RELATED"/>
    <property type="match status" value="1"/>
</dbReference>
<proteinExistence type="predicted"/>
<dbReference type="AlphaFoldDB" id="A0A3D8QTT4"/>
<dbReference type="OrthoDB" id="4158087at2759"/>
<comment type="caution">
    <text evidence="2">The sequence shown here is derived from an EMBL/GenBank/DDBJ whole genome shotgun (WGS) entry which is preliminary data.</text>
</comment>
<evidence type="ECO:0000313" key="2">
    <source>
        <dbReference type="EMBL" id="RDW65101.1"/>
    </source>
</evidence>
<dbReference type="Proteomes" id="UP000256645">
    <property type="component" value="Unassembled WGS sequence"/>
</dbReference>
<evidence type="ECO:0008006" key="4">
    <source>
        <dbReference type="Google" id="ProtNLM"/>
    </source>
</evidence>
<accession>A0A3D8QTT4</accession>
<dbReference type="PANTHER" id="PTHR37540:SF5">
    <property type="entry name" value="TRANSCRIPTION FACTOR DOMAIN-CONTAINING PROTEIN"/>
    <property type="match status" value="1"/>
</dbReference>
<dbReference type="STRING" id="1849047.A0A3D8QTT4"/>
<evidence type="ECO:0000256" key="1">
    <source>
        <dbReference type="SAM" id="MobiDB-lite"/>
    </source>
</evidence>